<gene>
    <name evidence="2" type="ORF">DBV15_07719</name>
</gene>
<evidence type="ECO:0000313" key="3">
    <source>
        <dbReference type="Proteomes" id="UP000310200"/>
    </source>
</evidence>
<organism evidence="2 3">
    <name type="scientific">Temnothorax longispinosus</name>
    <dbReference type="NCBI Taxonomy" id="300112"/>
    <lineage>
        <taxon>Eukaryota</taxon>
        <taxon>Metazoa</taxon>
        <taxon>Ecdysozoa</taxon>
        <taxon>Arthropoda</taxon>
        <taxon>Hexapoda</taxon>
        <taxon>Insecta</taxon>
        <taxon>Pterygota</taxon>
        <taxon>Neoptera</taxon>
        <taxon>Endopterygota</taxon>
        <taxon>Hymenoptera</taxon>
        <taxon>Apocrita</taxon>
        <taxon>Aculeata</taxon>
        <taxon>Formicoidea</taxon>
        <taxon>Formicidae</taxon>
        <taxon>Myrmicinae</taxon>
        <taxon>Temnothorax</taxon>
    </lineage>
</organism>
<accession>A0A4S2KR04</accession>
<protein>
    <submittedName>
        <fullName evidence="2">Uncharacterized protein</fullName>
    </submittedName>
</protein>
<feature type="compositionally biased region" description="Basic and acidic residues" evidence="1">
    <location>
        <begin position="278"/>
        <end position="293"/>
    </location>
</feature>
<dbReference type="EMBL" id="QBLH01001372">
    <property type="protein sequence ID" value="TGZ52090.1"/>
    <property type="molecule type" value="Genomic_DNA"/>
</dbReference>
<feature type="region of interest" description="Disordered" evidence="1">
    <location>
        <begin position="243"/>
        <end position="293"/>
    </location>
</feature>
<proteinExistence type="predicted"/>
<keyword evidence="3" id="KW-1185">Reference proteome</keyword>
<reference evidence="2 3" key="1">
    <citation type="journal article" date="2019" name="Philos. Trans. R. Soc. Lond., B, Biol. Sci.">
        <title>Ant behaviour and brain gene expression of defending hosts depend on the ecological success of the intruding social parasite.</title>
        <authorList>
            <person name="Kaur R."/>
            <person name="Stoldt M."/>
            <person name="Jongepier E."/>
            <person name="Feldmeyer B."/>
            <person name="Menzel F."/>
            <person name="Bornberg-Bauer E."/>
            <person name="Foitzik S."/>
        </authorList>
    </citation>
    <scope>NUCLEOTIDE SEQUENCE [LARGE SCALE GENOMIC DNA]</scope>
    <source>
        <tissue evidence="2">Whole body</tissue>
    </source>
</reference>
<feature type="compositionally biased region" description="Polar residues" evidence="1">
    <location>
        <begin position="248"/>
        <end position="269"/>
    </location>
</feature>
<name>A0A4S2KR04_9HYME</name>
<sequence>MPSRASDGSQWDPVSFDNLIRKRSPRLIRRSEQTLKAREGTDGTGERNQEGQTEKEIINGLMVRRYQIRLMRSVNARCVSIGLVLALSNCSESGGEPDAMLDMHHPGTGIDSHHPQFHNSYDTNWVTNFHHWTRAKLIMTAAVRHKTLKSSLAQRVEIDRFHQFGCRFAVFPSIALMDRIDCESREDSEVRKHEKLGGRKPSQLYLSEGATRIGRGARILFSREEPRPPSSCALARATKLSSKGELSAASQARDQELSEATNPLQQSELLSGLIGRDSAQERRHRGENSRIKK</sequence>
<dbReference type="AlphaFoldDB" id="A0A4S2KR04"/>
<comment type="caution">
    <text evidence="2">The sequence shown here is derived from an EMBL/GenBank/DDBJ whole genome shotgun (WGS) entry which is preliminary data.</text>
</comment>
<dbReference type="Proteomes" id="UP000310200">
    <property type="component" value="Unassembled WGS sequence"/>
</dbReference>
<evidence type="ECO:0000313" key="2">
    <source>
        <dbReference type="EMBL" id="TGZ52090.1"/>
    </source>
</evidence>
<feature type="region of interest" description="Disordered" evidence="1">
    <location>
        <begin position="29"/>
        <end position="53"/>
    </location>
</feature>
<evidence type="ECO:0000256" key="1">
    <source>
        <dbReference type="SAM" id="MobiDB-lite"/>
    </source>
</evidence>